<feature type="region of interest" description="Disordered" evidence="1">
    <location>
        <begin position="108"/>
        <end position="161"/>
    </location>
</feature>
<feature type="chain" id="PRO_5034609911" evidence="2">
    <location>
        <begin position="20"/>
        <end position="424"/>
    </location>
</feature>
<dbReference type="Proteomes" id="UP000670092">
    <property type="component" value="Unassembled WGS sequence"/>
</dbReference>
<evidence type="ECO:0000313" key="4">
    <source>
        <dbReference type="Proteomes" id="UP000670092"/>
    </source>
</evidence>
<feature type="compositionally biased region" description="Low complexity" evidence="1">
    <location>
        <begin position="378"/>
        <end position="398"/>
    </location>
</feature>
<dbReference type="VEuPathDB" id="FungiDB:I7I52_08000"/>
<evidence type="ECO:0000313" key="3">
    <source>
        <dbReference type="EMBL" id="KAG5290853.1"/>
    </source>
</evidence>
<feature type="region of interest" description="Disordered" evidence="1">
    <location>
        <begin position="227"/>
        <end position="335"/>
    </location>
</feature>
<accession>A0A8H8CW13</accession>
<feature type="region of interest" description="Disordered" evidence="1">
    <location>
        <begin position="372"/>
        <end position="404"/>
    </location>
</feature>
<feature type="compositionally biased region" description="Polar residues" evidence="1">
    <location>
        <begin position="284"/>
        <end position="323"/>
    </location>
</feature>
<evidence type="ECO:0000256" key="2">
    <source>
        <dbReference type="SAM" id="SignalP"/>
    </source>
</evidence>
<reference evidence="3 4" key="1">
    <citation type="submission" date="2021-01" db="EMBL/GenBank/DDBJ databases">
        <title>Chromosome-level genome assembly of a human fungal pathogen reveals clustering of transcriptionally co-regulated genes.</title>
        <authorList>
            <person name="Voorhies M."/>
            <person name="Cohen S."/>
            <person name="Shea T.P."/>
            <person name="Petrus S."/>
            <person name="Munoz J.F."/>
            <person name="Poplawski S."/>
            <person name="Goldman W.E."/>
            <person name="Michael T."/>
            <person name="Cuomo C.A."/>
            <person name="Sil A."/>
            <person name="Beyhan S."/>
        </authorList>
    </citation>
    <scope>NUCLEOTIDE SEQUENCE [LARGE SCALE GENOMIC DNA]</scope>
    <source>
        <strain evidence="3 4">G184AR</strain>
    </source>
</reference>
<gene>
    <name evidence="3" type="ORF">I7I52_08000</name>
</gene>
<feature type="signal peptide" evidence="2">
    <location>
        <begin position="1"/>
        <end position="19"/>
    </location>
</feature>
<evidence type="ECO:0000256" key="1">
    <source>
        <dbReference type="SAM" id="MobiDB-lite"/>
    </source>
</evidence>
<sequence>MKRYLSGACILFVLGGISGATTNARIPDPRYDQKFSQQVNNLESKRLIKARSSNGHIAVEALPIHNGVSFHEGDIVINVIGPGDGSNIHVQEQGHTLLFPQVQSPAGSQPLIPFQSEPPTPAIVQPAGHTPSPIPVPPAGEPLGNPSTPQSPPPPAQAAPFAIPTPQVQQASIPADACDCQCLCPFHFFGITAVNLASTVDIGGAPLPTTLATVVSPSVSELQISTTAAEVPSSPPAKGTATASSTSPTILDIHSSSTSAIPVPPVALPEPSKDSAITAVGTPPSLSESTATSAVELATTNEPARTASTETPVPNAGATQQTDTEADIPQPTGTKVTATADVVVTSEDPATITDADFTKKVTENTGVSATTTNTIPETSTASTQTGTTPAAAETAQPENDPAAADSFDIGTIKLHSVLTLRLGG</sequence>
<organism evidence="3 4">
    <name type="scientific">Ajellomyces capsulatus</name>
    <name type="common">Darling's disease fungus</name>
    <name type="synonym">Histoplasma capsulatum</name>
    <dbReference type="NCBI Taxonomy" id="5037"/>
    <lineage>
        <taxon>Eukaryota</taxon>
        <taxon>Fungi</taxon>
        <taxon>Dikarya</taxon>
        <taxon>Ascomycota</taxon>
        <taxon>Pezizomycotina</taxon>
        <taxon>Eurotiomycetes</taxon>
        <taxon>Eurotiomycetidae</taxon>
        <taxon>Onygenales</taxon>
        <taxon>Ajellomycetaceae</taxon>
        <taxon>Histoplasma</taxon>
    </lineage>
</organism>
<comment type="caution">
    <text evidence="3">The sequence shown here is derived from an EMBL/GenBank/DDBJ whole genome shotgun (WGS) entry which is preliminary data.</text>
</comment>
<name>A0A8H8CW13_AJECA</name>
<protein>
    <submittedName>
        <fullName evidence="3">Uncharacterized protein</fullName>
    </submittedName>
</protein>
<dbReference type="AlphaFoldDB" id="A0A8H8CW13"/>
<feature type="compositionally biased region" description="Polar residues" evidence="1">
    <location>
        <begin position="241"/>
        <end position="260"/>
    </location>
</feature>
<dbReference type="EMBL" id="JAEVHI010000005">
    <property type="protein sequence ID" value="KAG5290853.1"/>
    <property type="molecule type" value="Genomic_DNA"/>
</dbReference>
<proteinExistence type="predicted"/>
<dbReference type="OrthoDB" id="4186159at2759"/>
<keyword evidence="2" id="KW-0732">Signal</keyword>